<evidence type="ECO:0000313" key="2">
    <source>
        <dbReference type="Proteomes" id="UP000020492"/>
    </source>
</evidence>
<accession>A0A016QSP8</accession>
<sequence length="158" mass="17247">MANRRPTAYVRRKGVRVLYAPEAAGAPGTFTTIKDHISGNVSINDTRQTQTLREFGTDYGDFDMTWAEGRSGTVSLTINMVPSDPGYDALHDAYEANSYGYLFIEALDELATPTGHTLKYAVQLSQFNVTLNMDNVAQVAVTFVIQGVATFTTPTVTP</sequence>
<organism evidence="1 2">
    <name type="scientific">Deinococcus phoenicis</name>
    <dbReference type="NCBI Taxonomy" id="1476583"/>
    <lineage>
        <taxon>Bacteria</taxon>
        <taxon>Thermotogati</taxon>
        <taxon>Deinococcota</taxon>
        <taxon>Deinococci</taxon>
        <taxon>Deinococcales</taxon>
        <taxon>Deinococcaceae</taxon>
        <taxon>Deinococcus</taxon>
    </lineage>
</organism>
<dbReference type="STRING" id="1476583.DEIPH_ctg011orf0012"/>
<comment type="caution">
    <text evidence="1">The sequence shown here is derived from an EMBL/GenBank/DDBJ whole genome shotgun (WGS) entry which is preliminary data.</text>
</comment>
<evidence type="ECO:0008006" key="3">
    <source>
        <dbReference type="Google" id="ProtNLM"/>
    </source>
</evidence>
<proteinExistence type="predicted"/>
<dbReference type="RefSeq" id="WP_152544768.1">
    <property type="nucleotide sequence ID" value="NZ_JHAC01000011.1"/>
</dbReference>
<name>A0A016QSP8_9DEIO</name>
<dbReference type="EMBL" id="JHAC01000011">
    <property type="protein sequence ID" value="EYB69048.1"/>
    <property type="molecule type" value="Genomic_DNA"/>
</dbReference>
<keyword evidence="2" id="KW-1185">Reference proteome</keyword>
<reference evidence="1 2" key="1">
    <citation type="submission" date="2014-03" db="EMBL/GenBank/DDBJ databases">
        <title>Draft genome sequence of Deinococcus phoenicis 1P10ME.</title>
        <authorList>
            <person name="Stepanov V.G."/>
            <person name="Vaishampayan P."/>
            <person name="Venkateswaran K."/>
            <person name="Fox G.E."/>
        </authorList>
    </citation>
    <scope>NUCLEOTIDE SEQUENCE [LARGE SCALE GENOMIC DNA]</scope>
    <source>
        <strain evidence="1 2">1P10ME</strain>
    </source>
</reference>
<dbReference type="Proteomes" id="UP000020492">
    <property type="component" value="Unassembled WGS sequence"/>
</dbReference>
<protein>
    <recommendedName>
        <fullName evidence="3">Tail tube protein</fullName>
    </recommendedName>
</protein>
<dbReference type="PATRIC" id="fig|1476583.3.peg.641"/>
<gene>
    <name evidence="1" type="ORF">DEIPH_ctg011orf0012</name>
</gene>
<evidence type="ECO:0000313" key="1">
    <source>
        <dbReference type="EMBL" id="EYB69048.1"/>
    </source>
</evidence>
<dbReference type="Gene3D" id="4.10.410.40">
    <property type="match status" value="1"/>
</dbReference>
<dbReference type="AlphaFoldDB" id="A0A016QSP8"/>